<evidence type="ECO:0000256" key="1">
    <source>
        <dbReference type="SAM" id="Coils"/>
    </source>
</evidence>
<dbReference type="AlphaFoldDB" id="A0A7J8R1V7"/>
<evidence type="ECO:0000313" key="2">
    <source>
        <dbReference type="EMBL" id="MBA0607827.1"/>
    </source>
</evidence>
<dbReference type="EMBL" id="JABFAC010000002">
    <property type="protein sequence ID" value="MBA0607827.1"/>
    <property type="molecule type" value="Genomic_DNA"/>
</dbReference>
<feature type="coiled-coil region" evidence="1">
    <location>
        <begin position="39"/>
        <end position="66"/>
    </location>
</feature>
<organism evidence="2 3">
    <name type="scientific">Gossypium davidsonii</name>
    <name type="common">Davidson's cotton</name>
    <name type="synonym">Gossypium klotzschianum subsp. davidsonii</name>
    <dbReference type="NCBI Taxonomy" id="34287"/>
    <lineage>
        <taxon>Eukaryota</taxon>
        <taxon>Viridiplantae</taxon>
        <taxon>Streptophyta</taxon>
        <taxon>Embryophyta</taxon>
        <taxon>Tracheophyta</taxon>
        <taxon>Spermatophyta</taxon>
        <taxon>Magnoliopsida</taxon>
        <taxon>eudicotyledons</taxon>
        <taxon>Gunneridae</taxon>
        <taxon>Pentapetalae</taxon>
        <taxon>rosids</taxon>
        <taxon>malvids</taxon>
        <taxon>Malvales</taxon>
        <taxon>Malvaceae</taxon>
        <taxon>Malvoideae</taxon>
        <taxon>Gossypium</taxon>
    </lineage>
</organism>
<keyword evidence="1" id="KW-0175">Coiled coil</keyword>
<keyword evidence="3" id="KW-1185">Reference proteome</keyword>
<sequence>MMMRSDGIECIDYASASPAQPKVRTFVRGREKTSPIEVEDNVNSSRDDLEQKIEQMDIKCYRVKEEKIKMIEELNLTSDVSTDYKSD</sequence>
<protein>
    <submittedName>
        <fullName evidence="2">Uncharacterized protein</fullName>
    </submittedName>
</protein>
<comment type="caution">
    <text evidence="2">The sequence shown here is derived from an EMBL/GenBank/DDBJ whole genome shotgun (WGS) entry which is preliminary data.</text>
</comment>
<dbReference type="Proteomes" id="UP000593561">
    <property type="component" value="Unassembled WGS sequence"/>
</dbReference>
<gene>
    <name evidence="2" type="ORF">Godav_020090</name>
</gene>
<name>A0A7J8R1V7_GOSDV</name>
<reference evidence="2 3" key="1">
    <citation type="journal article" date="2019" name="Genome Biol. Evol.">
        <title>Insights into the evolution of the New World diploid cottons (Gossypium, subgenus Houzingenia) based on genome sequencing.</title>
        <authorList>
            <person name="Grover C.E."/>
            <person name="Arick M.A. 2nd"/>
            <person name="Thrash A."/>
            <person name="Conover J.L."/>
            <person name="Sanders W.S."/>
            <person name="Peterson D.G."/>
            <person name="Frelichowski J.E."/>
            <person name="Scheffler J.A."/>
            <person name="Scheffler B.E."/>
            <person name="Wendel J.F."/>
        </authorList>
    </citation>
    <scope>NUCLEOTIDE SEQUENCE [LARGE SCALE GENOMIC DNA]</scope>
    <source>
        <strain evidence="2">27</strain>
        <tissue evidence="2">Leaf</tissue>
    </source>
</reference>
<evidence type="ECO:0000313" key="3">
    <source>
        <dbReference type="Proteomes" id="UP000593561"/>
    </source>
</evidence>
<accession>A0A7J8R1V7</accession>
<proteinExistence type="predicted"/>